<accession>A0A6J4ZZQ1</accession>
<dbReference type="Proteomes" id="UP000494255">
    <property type="component" value="Unassembled WGS sequence"/>
</dbReference>
<keyword evidence="9" id="KW-1185">Reference proteome</keyword>
<dbReference type="GO" id="GO:0005886">
    <property type="term" value="C:plasma membrane"/>
    <property type="evidence" value="ECO:0007669"/>
    <property type="project" value="UniProtKB-SubCell"/>
</dbReference>
<keyword evidence="3" id="KW-1003">Cell membrane</keyword>
<evidence type="ECO:0000256" key="2">
    <source>
        <dbReference type="ARBA" id="ARBA00007430"/>
    </source>
</evidence>
<evidence type="ECO:0000256" key="6">
    <source>
        <dbReference type="ARBA" id="ARBA00023136"/>
    </source>
</evidence>
<evidence type="ECO:0008006" key="10">
    <source>
        <dbReference type="Google" id="ProtNLM"/>
    </source>
</evidence>
<keyword evidence="4 7" id="KW-0812">Transmembrane</keyword>
<comment type="subcellular location">
    <subcellularLocation>
        <location evidence="1">Cell membrane</location>
        <topology evidence="1">Multi-pass membrane protein</topology>
    </subcellularLocation>
</comment>
<feature type="transmembrane region" description="Helical" evidence="7">
    <location>
        <begin position="293"/>
        <end position="311"/>
    </location>
</feature>
<dbReference type="InterPro" id="IPR050833">
    <property type="entry name" value="Poly_Biosynth_Transport"/>
</dbReference>
<evidence type="ECO:0000256" key="1">
    <source>
        <dbReference type="ARBA" id="ARBA00004651"/>
    </source>
</evidence>
<keyword evidence="5 7" id="KW-1133">Transmembrane helix</keyword>
<dbReference type="Pfam" id="PF13440">
    <property type="entry name" value="Polysacc_synt_3"/>
    <property type="match status" value="1"/>
</dbReference>
<evidence type="ECO:0000256" key="7">
    <source>
        <dbReference type="SAM" id="Phobius"/>
    </source>
</evidence>
<keyword evidence="6 7" id="KW-0472">Membrane</keyword>
<dbReference type="GeneID" id="97039395"/>
<feature type="transmembrane region" description="Helical" evidence="7">
    <location>
        <begin position="157"/>
        <end position="179"/>
    </location>
</feature>
<dbReference type="PANTHER" id="PTHR30250:SF10">
    <property type="entry name" value="LIPOPOLYSACCHARIDE BIOSYNTHESIS PROTEIN WZXC"/>
    <property type="match status" value="1"/>
</dbReference>
<reference evidence="8 9" key="1">
    <citation type="submission" date="2020-04" db="EMBL/GenBank/DDBJ databases">
        <authorList>
            <person name="De Canck E."/>
        </authorList>
    </citation>
    <scope>NUCLEOTIDE SEQUENCE [LARGE SCALE GENOMIC DNA]</scope>
    <source>
        <strain evidence="8 9">LMG 24238</strain>
    </source>
</reference>
<proteinExistence type="inferred from homology"/>
<feature type="transmembrane region" description="Helical" evidence="7">
    <location>
        <begin position="116"/>
        <end position="137"/>
    </location>
</feature>
<evidence type="ECO:0000256" key="4">
    <source>
        <dbReference type="ARBA" id="ARBA00022692"/>
    </source>
</evidence>
<gene>
    <name evidence="8" type="ORF">LMG24238_00741</name>
</gene>
<feature type="transmembrane region" description="Helical" evidence="7">
    <location>
        <begin position="12"/>
        <end position="33"/>
    </location>
</feature>
<dbReference type="AlphaFoldDB" id="A0A6J4ZZQ1"/>
<feature type="transmembrane region" description="Helical" evidence="7">
    <location>
        <begin position="84"/>
        <end position="110"/>
    </location>
</feature>
<comment type="similarity">
    <text evidence="2">Belongs to the polysaccharide synthase family.</text>
</comment>
<evidence type="ECO:0000256" key="3">
    <source>
        <dbReference type="ARBA" id="ARBA00022475"/>
    </source>
</evidence>
<feature type="transmembrane region" description="Helical" evidence="7">
    <location>
        <begin position="39"/>
        <end position="63"/>
    </location>
</feature>
<feature type="transmembrane region" description="Helical" evidence="7">
    <location>
        <begin position="385"/>
        <end position="406"/>
    </location>
</feature>
<organism evidence="8 9">
    <name type="scientific">Paraburkholderia sediminicola</name>
    <dbReference type="NCBI Taxonomy" id="458836"/>
    <lineage>
        <taxon>Bacteria</taxon>
        <taxon>Pseudomonadati</taxon>
        <taxon>Pseudomonadota</taxon>
        <taxon>Betaproteobacteria</taxon>
        <taxon>Burkholderiales</taxon>
        <taxon>Burkholderiaceae</taxon>
        <taxon>Paraburkholderia</taxon>
    </lineage>
</organism>
<feature type="transmembrane region" description="Helical" evidence="7">
    <location>
        <begin position="331"/>
        <end position="352"/>
    </location>
</feature>
<dbReference type="EMBL" id="CADIKC010000001">
    <property type="protein sequence ID" value="CAB3646063.1"/>
    <property type="molecule type" value="Genomic_DNA"/>
</dbReference>
<evidence type="ECO:0000313" key="8">
    <source>
        <dbReference type="EMBL" id="CAB3646063.1"/>
    </source>
</evidence>
<feature type="transmembrane region" description="Helical" evidence="7">
    <location>
        <begin position="359"/>
        <end position="379"/>
    </location>
</feature>
<dbReference type="PANTHER" id="PTHR30250">
    <property type="entry name" value="PST FAMILY PREDICTED COLANIC ACID TRANSPORTER"/>
    <property type="match status" value="1"/>
</dbReference>
<dbReference type="RefSeq" id="WP_175049088.1">
    <property type="nucleotide sequence ID" value="NZ_CADIKC010000001.1"/>
</dbReference>
<evidence type="ECO:0000313" key="9">
    <source>
        <dbReference type="Proteomes" id="UP000494255"/>
    </source>
</evidence>
<feature type="transmembrane region" description="Helical" evidence="7">
    <location>
        <begin position="255"/>
        <end position="272"/>
    </location>
</feature>
<evidence type="ECO:0000256" key="5">
    <source>
        <dbReference type="ARBA" id="ARBA00022989"/>
    </source>
</evidence>
<feature type="transmembrane region" description="Helical" evidence="7">
    <location>
        <begin position="445"/>
        <end position="467"/>
    </location>
</feature>
<sequence>MEITLSSIVKKGGVQLISSVLMAGLQLIQIGVISRSFAAAPLGIVSINLMIVAIATVFSDFGLQSFVIQDKRDMKLTVLDVRAVLPMFISATVMISLVGACLARYCFGALDVGNALLWIAPAMPLTVISGPVQGVAVRELRIERLAFAEFAGKACGVATTVFLAFFEHAVISVIAGFYASQIVRLLFLHETVLALSIAPRGQKCSVGRRGVVVSYAVAQMLGQVSNTLAAKADELIVAAAMPLETFGIYSSMKQLVIQAVAFVAPMVRRLTMPFFANHKGRIAEKSRPAPNKLICWSNAVYIGFFVSLALLSEASTKLIFGERFINHADWLILFAMLWSVRTFAGGAISAFLQSTGAPIADFWWTLVQLIVQTAVMLIAAPSGVYVMLISAIVSYLIVAVVGYLTIYRWKSRAAVYEVVTIILIPAFSYYVIGLSLLWLESVFERYWVNALCAFIFACAVAAVTIMVSGHRRILFKRSMV</sequence>
<protein>
    <recommendedName>
        <fullName evidence="10">O-antigen/teichoic acid export membrane protein</fullName>
    </recommendedName>
</protein>
<name>A0A6J4ZZQ1_9BURK</name>
<feature type="transmembrane region" description="Helical" evidence="7">
    <location>
        <begin position="418"/>
        <end position="439"/>
    </location>
</feature>